<dbReference type="Proteomes" id="UP001056120">
    <property type="component" value="Linkage Group LG18"/>
</dbReference>
<sequence length="164" mass="19004">MLYRRTKIEESRRIPASYFHLKIPFVIQDLKSIIKHKMDTSTIRFHSSDWQSKRRRLAIGSVSKDKSYEVNFPVKLRHPNIVPFLGAVTEKKPLMLITEFLRGVLLIAQLIVNINKESFSPKIHYNDLWVIGHQCLKEKGALNPTTTIVIVIVRYKQSKCSNCG</sequence>
<name>A0ACB9E981_9ASTR</name>
<accession>A0ACB9E981</accession>
<gene>
    <name evidence="1" type="ORF">L1987_55213</name>
</gene>
<reference evidence="2" key="1">
    <citation type="journal article" date="2022" name="Mol. Ecol. Resour.">
        <title>The genomes of chicory, endive, great burdock and yacon provide insights into Asteraceae palaeo-polyploidization history and plant inulin production.</title>
        <authorList>
            <person name="Fan W."/>
            <person name="Wang S."/>
            <person name="Wang H."/>
            <person name="Wang A."/>
            <person name="Jiang F."/>
            <person name="Liu H."/>
            <person name="Zhao H."/>
            <person name="Xu D."/>
            <person name="Zhang Y."/>
        </authorList>
    </citation>
    <scope>NUCLEOTIDE SEQUENCE [LARGE SCALE GENOMIC DNA]</scope>
    <source>
        <strain evidence="2">cv. Yunnan</strain>
    </source>
</reference>
<proteinExistence type="predicted"/>
<organism evidence="1 2">
    <name type="scientific">Smallanthus sonchifolius</name>
    <dbReference type="NCBI Taxonomy" id="185202"/>
    <lineage>
        <taxon>Eukaryota</taxon>
        <taxon>Viridiplantae</taxon>
        <taxon>Streptophyta</taxon>
        <taxon>Embryophyta</taxon>
        <taxon>Tracheophyta</taxon>
        <taxon>Spermatophyta</taxon>
        <taxon>Magnoliopsida</taxon>
        <taxon>eudicotyledons</taxon>
        <taxon>Gunneridae</taxon>
        <taxon>Pentapetalae</taxon>
        <taxon>asterids</taxon>
        <taxon>campanulids</taxon>
        <taxon>Asterales</taxon>
        <taxon>Asteraceae</taxon>
        <taxon>Asteroideae</taxon>
        <taxon>Heliantheae alliance</taxon>
        <taxon>Millerieae</taxon>
        <taxon>Smallanthus</taxon>
    </lineage>
</organism>
<keyword evidence="2" id="KW-1185">Reference proteome</keyword>
<reference evidence="1 2" key="2">
    <citation type="journal article" date="2022" name="Mol. Ecol. Resour.">
        <title>The genomes of chicory, endive, great burdock and yacon provide insights into Asteraceae paleo-polyploidization history and plant inulin production.</title>
        <authorList>
            <person name="Fan W."/>
            <person name="Wang S."/>
            <person name="Wang H."/>
            <person name="Wang A."/>
            <person name="Jiang F."/>
            <person name="Liu H."/>
            <person name="Zhao H."/>
            <person name="Xu D."/>
            <person name="Zhang Y."/>
        </authorList>
    </citation>
    <scope>NUCLEOTIDE SEQUENCE [LARGE SCALE GENOMIC DNA]</scope>
    <source>
        <strain evidence="2">cv. Yunnan</strain>
        <tissue evidence="1">Leaves</tissue>
    </source>
</reference>
<comment type="caution">
    <text evidence="1">The sequence shown here is derived from an EMBL/GenBank/DDBJ whole genome shotgun (WGS) entry which is preliminary data.</text>
</comment>
<dbReference type="EMBL" id="CM042035">
    <property type="protein sequence ID" value="KAI3755415.1"/>
    <property type="molecule type" value="Genomic_DNA"/>
</dbReference>
<evidence type="ECO:0000313" key="1">
    <source>
        <dbReference type="EMBL" id="KAI3755415.1"/>
    </source>
</evidence>
<evidence type="ECO:0000313" key="2">
    <source>
        <dbReference type="Proteomes" id="UP001056120"/>
    </source>
</evidence>
<protein>
    <submittedName>
        <fullName evidence="1">Uncharacterized protein</fullName>
    </submittedName>
</protein>